<dbReference type="Gene3D" id="3.40.1530.20">
    <property type="entry name" value="Protein of unknown function (DUF1491)"/>
    <property type="match status" value="1"/>
</dbReference>
<sequence>MSERLPSGVEVSALIRRVQGEGGFASILHKGDTDRGTISLLIAERGEMRALLERRMAADFSYRWTEVPSSVVEEGSDWREWVKKASQIDPDCWILELDIADAQRFIAETTAAG</sequence>
<dbReference type="Proteomes" id="UP001165363">
    <property type="component" value="Unassembled WGS sequence"/>
</dbReference>
<accession>A0ABT0RMN0</accession>
<evidence type="ECO:0000313" key="1">
    <source>
        <dbReference type="EMBL" id="MCL6683840.1"/>
    </source>
</evidence>
<dbReference type="RefSeq" id="WP_249847901.1">
    <property type="nucleotide sequence ID" value="NZ_JAMGBD010000001.1"/>
</dbReference>
<name>A0ABT0RMN0_9SPHN</name>
<comment type="caution">
    <text evidence="1">The sequence shown here is derived from an EMBL/GenBank/DDBJ whole genome shotgun (WGS) entry which is preliminary data.</text>
</comment>
<keyword evidence="2" id="KW-1185">Reference proteome</keyword>
<dbReference type="EMBL" id="JAMGBD010000001">
    <property type="protein sequence ID" value="MCL6683840.1"/>
    <property type="molecule type" value="Genomic_DNA"/>
</dbReference>
<evidence type="ECO:0000313" key="2">
    <source>
        <dbReference type="Proteomes" id="UP001165363"/>
    </source>
</evidence>
<proteinExistence type="predicted"/>
<dbReference type="Pfam" id="PF07372">
    <property type="entry name" value="DUF1491"/>
    <property type="match status" value="1"/>
</dbReference>
<gene>
    <name evidence="1" type="ORF">LZ536_07990</name>
</gene>
<reference evidence="1" key="1">
    <citation type="submission" date="2022-05" db="EMBL/GenBank/DDBJ databases">
        <authorList>
            <person name="Jo J.-H."/>
            <person name="Im W.-T."/>
        </authorList>
    </citation>
    <scope>NUCLEOTIDE SEQUENCE</scope>
    <source>
        <strain evidence="1">SE158</strain>
    </source>
</reference>
<organism evidence="1 2">
    <name type="scientific">Sphingomonas alba</name>
    <dbReference type="NCBI Taxonomy" id="2908208"/>
    <lineage>
        <taxon>Bacteria</taxon>
        <taxon>Pseudomonadati</taxon>
        <taxon>Pseudomonadota</taxon>
        <taxon>Alphaproteobacteria</taxon>
        <taxon>Sphingomonadales</taxon>
        <taxon>Sphingomonadaceae</taxon>
        <taxon>Sphingomonas</taxon>
    </lineage>
</organism>
<dbReference type="InterPro" id="IPR009964">
    <property type="entry name" value="DUF1491"/>
</dbReference>
<protein>
    <submittedName>
        <fullName evidence="1">DUF1491 family protein</fullName>
    </submittedName>
</protein>